<feature type="compositionally biased region" description="Polar residues" evidence="1">
    <location>
        <begin position="36"/>
        <end position="52"/>
    </location>
</feature>
<feature type="signal peptide" evidence="2">
    <location>
        <begin position="1"/>
        <end position="23"/>
    </location>
</feature>
<dbReference type="Proteomes" id="UP000235387">
    <property type="component" value="Unassembled WGS sequence"/>
</dbReference>
<evidence type="ECO:0000313" key="3">
    <source>
        <dbReference type="EMBL" id="PMN90657.1"/>
    </source>
</evidence>
<keyword evidence="2" id="KW-0732">Signal</keyword>
<protein>
    <recommendedName>
        <fullName evidence="5">Lipoprotein</fullName>
    </recommendedName>
</protein>
<sequence>MLTQYRQRLQLLGSLSMIGVLSACSLSPSEPVELGNSDQLEQAAQTSPSQVAATPQRFMLRGNVTLGHEVSAISPCGSKNQYWLELDANLAQKGTMMTPSPYASIYGEMIGEFVQPASDGFAADYPAVFKVSQLNLISAEIDGCKQARNNTVAAGNEPSWSVSIEGNTLNFNPLGGTPERFALSDRSLTPTTRTYTANGATLTLDAKICNDTMSDSLYGWTATFDKNGKIFKGCATLSADDPTHTWVGNYQGVTRLGSTSLSTTLTLNTDHSAKTTYQEAGESPIEETGVWQQVNDREAHVMMTRHQGRFLVSERVFTRNGFSLHADSEVVNGRKYSLGKEGLSLSLMVGNHAEASNAPAKNGVNGSATPNSKVDAALKAYLGDALDNIDPTTYRWLTQDLNQDGQDELLVMTDWCGSGGCTLLVFANNKGDWQFNSRITLVHLPFQMSNITSQGWHNLIMPVGGGGAKPATHVLEFNGQRYPGNPSIAPEVSKPDSADIYLFADGIYPAQQGVTLQ</sequence>
<name>A0A2N7L8Q9_9GAMM</name>
<gene>
    <name evidence="3" type="ORF">BCT23_04005</name>
</gene>
<evidence type="ECO:0000256" key="1">
    <source>
        <dbReference type="SAM" id="MobiDB-lite"/>
    </source>
</evidence>
<dbReference type="PROSITE" id="PS51257">
    <property type="entry name" value="PROKAR_LIPOPROTEIN"/>
    <property type="match status" value="1"/>
</dbReference>
<organism evidence="3 4">
    <name type="scientific">Enterovibrio norvegicus</name>
    <dbReference type="NCBI Taxonomy" id="188144"/>
    <lineage>
        <taxon>Bacteria</taxon>
        <taxon>Pseudomonadati</taxon>
        <taxon>Pseudomonadota</taxon>
        <taxon>Gammaproteobacteria</taxon>
        <taxon>Vibrionales</taxon>
        <taxon>Vibrionaceae</taxon>
        <taxon>Enterovibrio</taxon>
    </lineage>
</organism>
<comment type="caution">
    <text evidence="3">The sequence shown here is derived from an EMBL/GenBank/DDBJ whole genome shotgun (WGS) entry which is preliminary data.</text>
</comment>
<dbReference type="AlphaFoldDB" id="A0A2N7L8Q9"/>
<proteinExistence type="predicted"/>
<evidence type="ECO:0008006" key="5">
    <source>
        <dbReference type="Google" id="ProtNLM"/>
    </source>
</evidence>
<feature type="chain" id="PRO_5014931558" description="Lipoprotein" evidence="2">
    <location>
        <begin position="24"/>
        <end position="517"/>
    </location>
</feature>
<evidence type="ECO:0000256" key="2">
    <source>
        <dbReference type="SAM" id="SignalP"/>
    </source>
</evidence>
<feature type="region of interest" description="Disordered" evidence="1">
    <location>
        <begin position="32"/>
        <end position="52"/>
    </location>
</feature>
<reference evidence="4" key="1">
    <citation type="submission" date="2016-07" db="EMBL/GenBank/DDBJ databases">
        <title>Nontailed viruses are major unrecognized killers of bacteria in the ocean.</title>
        <authorList>
            <person name="Kauffman K."/>
            <person name="Hussain F."/>
            <person name="Yang J."/>
            <person name="Arevalo P."/>
            <person name="Brown J."/>
            <person name="Cutler M."/>
            <person name="Kelly L."/>
            <person name="Polz M.F."/>
        </authorList>
    </citation>
    <scope>NUCLEOTIDE SEQUENCE [LARGE SCALE GENOMIC DNA]</scope>
    <source>
        <strain evidence="4">10N.261.45.A10</strain>
    </source>
</reference>
<accession>A0A2N7L8Q9</accession>
<evidence type="ECO:0000313" key="4">
    <source>
        <dbReference type="Proteomes" id="UP000235387"/>
    </source>
</evidence>
<dbReference type="RefSeq" id="WP_102391273.1">
    <property type="nucleotide sequence ID" value="NZ_MDAL01000027.1"/>
</dbReference>
<dbReference type="EMBL" id="MDAL01000027">
    <property type="protein sequence ID" value="PMN90657.1"/>
    <property type="molecule type" value="Genomic_DNA"/>
</dbReference>